<keyword evidence="2" id="KW-1185">Reference proteome</keyword>
<dbReference type="EMBL" id="JAGSMN010000236">
    <property type="protein sequence ID" value="MBR7673667.1"/>
    <property type="molecule type" value="Genomic_DNA"/>
</dbReference>
<sequence length="128" mass="14895">FAARSQVVQAWLEEEPRDPNCQVMRGRVAVERALRAHRERHPSAPQLEAEAREICLGAAELLPTDPVPWVCLLALAQADERQVRPEHRQYAAEPMLPPGPWGLLYRVYERDRYNREAHHRMLRFLHAC</sequence>
<accession>A0A8T4IUY9</accession>
<dbReference type="AlphaFoldDB" id="A0A8T4IUY9"/>
<feature type="non-terminal residue" evidence="1">
    <location>
        <position position="128"/>
    </location>
</feature>
<protein>
    <submittedName>
        <fullName evidence="1">Uncharacterized protein</fullName>
    </submittedName>
</protein>
<proteinExistence type="predicted"/>
<evidence type="ECO:0000313" key="2">
    <source>
        <dbReference type="Proteomes" id="UP000675554"/>
    </source>
</evidence>
<organism evidence="1 2">
    <name type="scientific">Streptomyces daliensis</name>
    <dbReference type="NCBI Taxonomy" id="299421"/>
    <lineage>
        <taxon>Bacteria</taxon>
        <taxon>Bacillati</taxon>
        <taxon>Actinomycetota</taxon>
        <taxon>Actinomycetes</taxon>
        <taxon>Kitasatosporales</taxon>
        <taxon>Streptomycetaceae</taxon>
        <taxon>Streptomyces</taxon>
    </lineage>
</organism>
<reference evidence="1" key="1">
    <citation type="submission" date="2021-04" db="EMBL/GenBank/DDBJ databases">
        <title>Sequencing of actinobacteria type strains.</title>
        <authorList>
            <person name="Nguyen G.-S."/>
            <person name="Wentzel A."/>
        </authorList>
    </citation>
    <scope>NUCLEOTIDE SEQUENCE</scope>
    <source>
        <strain evidence="1">DSM 42095</strain>
    </source>
</reference>
<name>A0A8T4IUY9_9ACTN</name>
<comment type="caution">
    <text evidence="1">The sequence shown here is derived from an EMBL/GenBank/DDBJ whole genome shotgun (WGS) entry which is preliminary data.</text>
</comment>
<gene>
    <name evidence="1" type="ORF">KDA82_11675</name>
</gene>
<evidence type="ECO:0000313" key="1">
    <source>
        <dbReference type="EMBL" id="MBR7673667.1"/>
    </source>
</evidence>
<feature type="non-terminal residue" evidence="1">
    <location>
        <position position="1"/>
    </location>
</feature>
<dbReference type="Proteomes" id="UP000675554">
    <property type="component" value="Unassembled WGS sequence"/>
</dbReference>